<keyword evidence="3" id="KW-1185">Reference proteome</keyword>
<accession>A0A5C1QM40</accession>
<dbReference type="OrthoDB" id="3192849at2"/>
<proteinExistence type="predicted"/>
<gene>
    <name evidence="2" type="ORF">EXM22_14510</name>
</gene>
<protein>
    <submittedName>
        <fullName evidence="2">DUF3343 domain-containing protein</fullName>
    </submittedName>
</protein>
<reference evidence="2 3" key="1">
    <citation type="submission" date="2019-02" db="EMBL/GenBank/DDBJ databases">
        <title>Complete Genome Sequence and Methylome Analysis of free living Spirochaetas.</title>
        <authorList>
            <person name="Fomenkov A."/>
            <person name="Dubinina G."/>
            <person name="Leshcheva N."/>
            <person name="Mikheeva N."/>
            <person name="Grabovich M."/>
            <person name="Vincze T."/>
            <person name="Roberts R.J."/>
        </authorList>
    </citation>
    <scope>NUCLEOTIDE SEQUENCE [LARGE SCALE GENOMIC DNA]</scope>
    <source>
        <strain evidence="2 3">K2</strain>
    </source>
</reference>
<evidence type="ECO:0000259" key="1">
    <source>
        <dbReference type="Pfam" id="PF11823"/>
    </source>
</evidence>
<feature type="domain" description="Putative Se/S carrier protein-like" evidence="1">
    <location>
        <begin position="4"/>
        <end position="52"/>
    </location>
</feature>
<dbReference type="KEGG" id="ock:EXM22_14510"/>
<evidence type="ECO:0000313" key="2">
    <source>
        <dbReference type="EMBL" id="QEN09133.1"/>
    </source>
</evidence>
<sequence>MHDFLFTFETTHQALKGEKYLKSLSYKVKLIPTPFEIFAECGFSLAVQLGEEGLEKVKNDKNWLHADCYLIIQESGGKKHYERV</sequence>
<dbReference type="EMBL" id="CP036150">
    <property type="protein sequence ID" value="QEN09133.1"/>
    <property type="molecule type" value="Genomic_DNA"/>
</dbReference>
<dbReference type="AlphaFoldDB" id="A0A5C1QM40"/>
<dbReference type="Proteomes" id="UP000324209">
    <property type="component" value="Chromosome"/>
</dbReference>
<name>A0A5C1QM40_9SPIO</name>
<organism evidence="2 3">
    <name type="scientific">Oceanispirochaeta crateris</name>
    <dbReference type="NCBI Taxonomy" id="2518645"/>
    <lineage>
        <taxon>Bacteria</taxon>
        <taxon>Pseudomonadati</taxon>
        <taxon>Spirochaetota</taxon>
        <taxon>Spirochaetia</taxon>
        <taxon>Spirochaetales</taxon>
        <taxon>Spirochaetaceae</taxon>
        <taxon>Oceanispirochaeta</taxon>
    </lineage>
</organism>
<dbReference type="InterPro" id="IPR021778">
    <property type="entry name" value="Se/S_carrier-like"/>
</dbReference>
<dbReference type="RefSeq" id="WP_149487209.1">
    <property type="nucleotide sequence ID" value="NZ_CP036150.1"/>
</dbReference>
<dbReference type="Pfam" id="PF11823">
    <property type="entry name" value="Se_S_carrier"/>
    <property type="match status" value="1"/>
</dbReference>
<evidence type="ECO:0000313" key="3">
    <source>
        <dbReference type="Proteomes" id="UP000324209"/>
    </source>
</evidence>